<dbReference type="OrthoDB" id="9802793at2"/>
<evidence type="ECO:0000313" key="15">
    <source>
        <dbReference type="EMBL" id="VEP11459.1"/>
    </source>
</evidence>
<dbReference type="InterPro" id="IPR006680">
    <property type="entry name" value="Amidohydro-rel"/>
</dbReference>
<dbReference type="Gene3D" id="3.20.20.140">
    <property type="entry name" value="Metal-dependent hydrolases"/>
    <property type="match status" value="1"/>
</dbReference>
<dbReference type="AlphaFoldDB" id="A0A563VJ77"/>
<evidence type="ECO:0000256" key="4">
    <source>
        <dbReference type="ARBA" id="ARBA00022801"/>
    </source>
</evidence>
<feature type="modified residue" description="N6-carboxylysine" evidence="6 8">
    <location>
        <position position="219"/>
    </location>
</feature>
<evidence type="ECO:0000256" key="1">
    <source>
        <dbReference type="ARBA" id="ARBA00004897"/>
    </source>
</evidence>
<keyword evidence="16" id="KW-1185">Reference proteome</keyword>
<dbReference type="PROSITE" id="PS00145">
    <property type="entry name" value="UREASE_2"/>
    <property type="match status" value="1"/>
</dbReference>
<evidence type="ECO:0000256" key="7">
    <source>
        <dbReference type="NCBIfam" id="TIGR01792"/>
    </source>
</evidence>
<comment type="catalytic activity">
    <reaction evidence="5 6 12">
        <text>urea + 2 H2O + H(+) = hydrogencarbonate + 2 NH4(+)</text>
        <dbReference type="Rhea" id="RHEA:20557"/>
        <dbReference type="ChEBI" id="CHEBI:15377"/>
        <dbReference type="ChEBI" id="CHEBI:15378"/>
        <dbReference type="ChEBI" id="CHEBI:16199"/>
        <dbReference type="ChEBI" id="CHEBI:17544"/>
        <dbReference type="ChEBI" id="CHEBI:28938"/>
        <dbReference type="EC" id="3.5.1.5"/>
    </reaction>
</comment>
<dbReference type="InterPro" id="IPR005848">
    <property type="entry name" value="Urease_asu"/>
</dbReference>
<evidence type="ECO:0000256" key="2">
    <source>
        <dbReference type="ARBA" id="ARBA00022596"/>
    </source>
</evidence>
<dbReference type="NCBIfam" id="NF009685">
    <property type="entry name" value="PRK13206.1"/>
    <property type="match status" value="1"/>
</dbReference>
<dbReference type="PRINTS" id="PR01752">
    <property type="entry name" value="UREASE"/>
</dbReference>
<evidence type="ECO:0000256" key="10">
    <source>
        <dbReference type="PIRSR" id="PIRSR611612-52"/>
    </source>
</evidence>
<dbReference type="InterPro" id="IPR032466">
    <property type="entry name" value="Metal_Hydrolase"/>
</dbReference>
<feature type="binding site" evidence="6 9">
    <location>
        <position position="138"/>
    </location>
    <ligand>
        <name>Ni(2+)</name>
        <dbReference type="ChEBI" id="CHEBI:49786"/>
        <label>1</label>
    </ligand>
</feature>
<evidence type="ECO:0000256" key="5">
    <source>
        <dbReference type="ARBA" id="ARBA00047778"/>
    </source>
</evidence>
<dbReference type="PANTHER" id="PTHR43440:SF1">
    <property type="entry name" value="UREASE"/>
    <property type="match status" value="1"/>
</dbReference>
<dbReference type="SUPFAM" id="SSF51556">
    <property type="entry name" value="Metallo-dependent hydrolases"/>
    <property type="match status" value="1"/>
</dbReference>
<dbReference type="Gene3D" id="2.30.40.10">
    <property type="entry name" value="Urease, subunit C, domain 1"/>
    <property type="match status" value="1"/>
</dbReference>
<feature type="active site" description="Proton donor" evidence="6 10">
    <location>
        <position position="322"/>
    </location>
</feature>
<evidence type="ECO:0000256" key="11">
    <source>
        <dbReference type="PROSITE-ProRule" id="PRU00700"/>
    </source>
</evidence>
<reference evidence="15 16" key="1">
    <citation type="submission" date="2019-01" db="EMBL/GenBank/DDBJ databases">
        <authorList>
            <person name="Brito A."/>
        </authorList>
    </citation>
    <scope>NUCLEOTIDE SEQUENCE [LARGE SCALE GENOMIC DNA]</scope>
    <source>
        <strain evidence="15">1</strain>
    </source>
</reference>
<comment type="pathway">
    <text evidence="1 6">Nitrogen metabolism; urea degradation; CO(2) and NH(3) from urea (urease route): step 1/1.</text>
</comment>
<evidence type="ECO:0000256" key="6">
    <source>
        <dbReference type="HAMAP-Rule" id="MF_01953"/>
    </source>
</evidence>
<keyword evidence="4 6" id="KW-0378">Hydrolase</keyword>
<feature type="domain" description="Urease" evidence="14">
    <location>
        <begin position="131"/>
        <end position="569"/>
    </location>
</feature>
<dbReference type="SUPFAM" id="SSF51338">
    <property type="entry name" value="Composite domain of metallo-dependent hydrolases"/>
    <property type="match status" value="2"/>
</dbReference>
<sequence>MSYRMDRRAYADTYGATTGDRVRLADTELFIEVERDYTTYGDEVKFGGGKVIRDGMGQSPISREDGAVDTVITNALILDWWGIVKADVGLKDGNICKIGKAGNPYIQDKVDIIIGASTEIVAGEGMILTAGGIDSHIHFICPQQIETAIASGITTMIGGGTGPATGTNATTCTPGAWHIWRMLQAADAFPMNLGFLGKGNSAKPEGLVEQLLAGAMGLKLHEDWGTTPATIDTCLTVADEYDVQVAIHTDTLNEAGFVENTIAAFKDRVIHTYHTEGAGGGHAPDIIKVCGQSNVLPSSTNPTRPFTVNTLEEHLDMLMVCHHLDKSIPEDVAFAESRIRRETIAAEDILHDLGAFSMIASDSQAMGRVGEVIIRTWQTAHKMKLQRGSLPMDASGNDNFRAKRYIAKYTINPAIAHGISDRVGSIEVGKLADLCLWKPAFFGVKPEIVIKGGAIAWSQMGDPNASIPTPEPVYMRPMFGSFGGAIAATSLTFVSQAALDAGIPEQIGLKHSAVAVSNTRNLSKADLKLNEATPNIEVNAETYEVRADGELLTCEPASELPMAQRYFLF</sequence>
<feature type="binding site" evidence="6 9">
    <location>
        <position position="248"/>
    </location>
    <ligand>
        <name>Ni(2+)</name>
        <dbReference type="ChEBI" id="CHEBI:49786"/>
        <label>2</label>
    </ligand>
</feature>
<protein>
    <recommendedName>
        <fullName evidence="6 7">Urease subunit alpha</fullName>
        <ecNumber evidence="6 7">3.5.1.5</ecNumber>
    </recommendedName>
    <alternativeName>
        <fullName evidence="6">Urea amidohydrolase subunit alpha</fullName>
    </alternativeName>
</protein>
<dbReference type="UniPathway" id="UPA00258">
    <property type="reaction ID" value="UER00370"/>
</dbReference>
<comment type="PTM">
    <text evidence="6">Carboxylation allows a single lysine to coordinate two nickel ions.</text>
</comment>
<feature type="binding site" description="via carbamate group" evidence="6 9">
    <location>
        <position position="219"/>
    </location>
    <ligand>
        <name>Ni(2+)</name>
        <dbReference type="ChEBI" id="CHEBI:49786"/>
        <label>2</label>
    </ligand>
</feature>
<evidence type="ECO:0000313" key="16">
    <source>
        <dbReference type="Proteomes" id="UP000320055"/>
    </source>
</evidence>
<dbReference type="CDD" id="cd00375">
    <property type="entry name" value="Urease_alpha"/>
    <property type="match status" value="1"/>
</dbReference>
<dbReference type="EC" id="3.5.1.5" evidence="6 7"/>
<keyword evidence="2 6" id="KW-0533">Nickel</keyword>
<comment type="similarity">
    <text evidence="6 13">Belongs to the metallo-dependent hydrolases superfamily. Urease alpha subunit family.</text>
</comment>
<comment type="subcellular location">
    <subcellularLocation>
        <location evidence="6 11">Cytoplasm</location>
    </subcellularLocation>
</comment>
<evidence type="ECO:0000256" key="9">
    <source>
        <dbReference type="PIRSR" id="PIRSR611612-51"/>
    </source>
</evidence>
<evidence type="ECO:0000256" key="3">
    <source>
        <dbReference type="ARBA" id="ARBA00022723"/>
    </source>
</evidence>
<comment type="subunit">
    <text evidence="6">Heterotrimer of UreA (gamma), UreB (beta) and UreC (alpha) subunits. Three heterotrimers associate to form the active enzyme.</text>
</comment>
<dbReference type="PROSITE" id="PS51368">
    <property type="entry name" value="UREASE_3"/>
    <property type="match status" value="1"/>
</dbReference>
<dbReference type="GO" id="GO:0009039">
    <property type="term" value="F:urease activity"/>
    <property type="evidence" value="ECO:0007669"/>
    <property type="project" value="UniProtKB-UniRule"/>
</dbReference>
<feature type="binding site" evidence="6 9">
    <location>
        <position position="274"/>
    </location>
    <ligand>
        <name>Ni(2+)</name>
        <dbReference type="ChEBI" id="CHEBI:49786"/>
        <label>2</label>
    </ligand>
</feature>
<accession>A0A563VJ77</accession>
<evidence type="ECO:0000256" key="13">
    <source>
        <dbReference type="RuleBase" id="RU004158"/>
    </source>
</evidence>
<dbReference type="InterPro" id="IPR029754">
    <property type="entry name" value="Urease_Ni-bd"/>
</dbReference>
<dbReference type="GO" id="GO:0005737">
    <property type="term" value="C:cytoplasm"/>
    <property type="evidence" value="ECO:0007669"/>
    <property type="project" value="UniProtKB-SubCell"/>
</dbReference>
<dbReference type="Proteomes" id="UP000320055">
    <property type="component" value="Unassembled WGS sequence"/>
</dbReference>
<dbReference type="GO" id="GO:0043419">
    <property type="term" value="P:urea catabolic process"/>
    <property type="evidence" value="ECO:0007669"/>
    <property type="project" value="UniProtKB-UniRule"/>
</dbReference>
<dbReference type="RefSeq" id="WP_144868943.1">
    <property type="nucleotide sequence ID" value="NZ_LR213861.1"/>
</dbReference>
<dbReference type="InterPro" id="IPR011612">
    <property type="entry name" value="Urease_alpha_N_dom"/>
</dbReference>
<comment type="PTM">
    <text evidence="8">Carbamylation allows a single lysine to coordinate two nickel ions.</text>
</comment>
<comment type="cofactor">
    <cofactor evidence="6 9 12">
        <name>Ni cation</name>
        <dbReference type="ChEBI" id="CHEBI:25516"/>
    </cofactor>
    <text evidence="6 9 12">Binds 2 nickel ions per subunit.</text>
</comment>
<dbReference type="GO" id="GO:0016151">
    <property type="term" value="F:nickel cation binding"/>
    <property type="evidence" value="ECO:0007669"/>
    <property type="project" value="UniProtKB-UniRule"/>
</dbReference>
<evidence type="ECO:0000256" key="8">
    <source>
        <dbReference type="PIRSR" id="PIRSR611612-50"/>
    </source>
</evidence>
<dbReference type="InterPro" id="IPR017950">
    <property type="entry name" value="Urease_AS"/>
</dbReference>
<dbReference type="NCBIfam" id="TIGR01792">
    <property type="entry name" value="urease_alph"/>
    <property type="match status" value="1"/>
</dbReference>
<dbReference type="EMBL" id="CAACVJ010000008">
    <property type="protein sequence ID" value="VEP11459.1"/>
    <property type="molecule type" value="Genomic_DNA"/>
</dbReference>
<dbReference type="Pfam" id="PF01979">
    <property type="entry name" value="Amidohydro_1"/>
    <property type="match status" value="1"/>
</dbReference>
<dbReference type="NCBIfam" id="NF009686">
    <property type="entry name" value="PRK13207.1"/>
    <property type="match status" value="1"/>
</dbReference>
<keyword evidence="3 6" id="KW-0479">Metal-binding</keyword>
<evidence type="ECO:0000256" key="12">
    <source>
        <dbReference type="RuleBase" id="RU000510"/>
    </source>
</evidence>
<dbReference type="PANTHER" id="PTHR43440">
    <property type="entry name" value="UREASE"/>
    <property type="match status" value="1"/>
</dbReference>
<dbReference type="Pfam" id="PF00449">
    <property type="entry name" value="Urease_alpha"/>
    <property type="match status" value="1"/>
</dbReference>
<feature type="binding site" evidence="6 9">
    <location>
        <position position="362"/>
    </location>
    <ligand>
        <name>Ni(2+)</name>
        <dbReference type="ChEBI" id="CHEBI:49786"/>
        <label>1</label>
    </ligand>
</feature>
<feature type="binding site" description="via carbamate group" evidence="6 9">
    <location>
        <position position="219"/>
    </location>
    <ligand>
        <name>Ni(2+)</name>
        <dbReference type="ChEBI" id="CHEBI:49786"/>
        <label>1</label>
    </ligand>
</feature>
<gene>
    <name evidence="6 15" type="primary">ureC</name>
    <name evidence="15" type="ORF">H1P_1050010</name>
</gene>
<dbReference type="HAMAP" id="MF_01953">
    <property type="entry name" value="Urease_alpha"/>
    <property type="match status" value="1"/>
</dbReference>
<dbReference type="InterPro" id="IPR017951">
    <property type="entry name" value="Urease_asu_c"/>
</dbReference>
<dbReference type="InterPro" id="IPR011059">
    <property type="entry name" value="Metal-dep_hydrolase_composite"/>
</dbReference>
<dbReference type="PROSITE" id="PS01120">
    <property type="entry name" value="UREASE_1"/>
    <property type="match status" value="1"/>
</dbReference>
<evidence type="ECO:0000259" key="14">
    <source>
        <dbReference type="PROSITE" id="PS51368"/>
    </source>
</evidence>
<name>A0A563VJ77_9CYAN</name>
<organism evidence="15 16">
    <name type="scientific">Hyella patelloides LEGE 07179</name>
    <dbReference type="NCBI Taxonomy" id="945734"/>
    <lineage>
        <taxon>Bacteria</taxon>
        <taxon>Bacillati</taxon>
        <taxon>Cyanobacteriota</taxon>
        <taxon>Cyanophyceae</taxon>
        <taxon>Pleurocapsales</taxon>
        <taxon>Hyellaceae</taxon>
        <taxon>Hyella</taxon>
    </lineage>
</organism>
<keyword evidence="6 11" id="KW-0963">Cytoplasm</keyword>
<proteinExistence type="inferred from homology"/>
<feature type="binding site" evidence="6 11">
    <location>
        <position position="221"/>
    </location>
    <ligand>
        <name>substrate</name>
    </ligand>
</feature>
<dbReference type="InterPro" id="IPR050112">
    <property type="entry name" value="Urease_alpha_subunit"/>
</dbReference>
<feature type="binding site" evidence="6 9">
    <location>
        <position position="136"/>
    </location>
    <ligand>
        <name>Ni(2+)</name>
        <dbReference type="ChEBI" id="CHEBI:49786"/>
        <label>1</label>
    </ligand>
</feature>